<proteinExistence type="predicted"/>
<dbReference type="AlphaFoldDB" id="A0A9P5ZQQ8"/>
<sequence length="504" mass="57300">MAPNPTTRMLTTREVLRLVFEYCDRRDNGRNALVSKNWSNEALPFVWSSIETLRPLLNLLAPLDVVTDATGERKYRFRRPIRPACWVVFLKYSRHVHEIKSMREKFCDSVFTYIASSRPVIELLPNLRRLNYMNGPESFLPVFLHLKLTQLRLSIDFLDWDQRGTRWLISYLPDRAPNLEYLRLDATRSADAPPELGLDTVIGSLSRLRKLSTSSSLLTPSLLHALSLLPCLESLRVKFPMSVDIRPTKVAVPSFARDDGFPALKSLELESYSFEVVAPILELYRLDHLVHLSVDSFAREPVGEYVNIFSIASTYCPRLQSLELESLPQATKQPIDPTIFFQPLCRCSSLTALTLSNPVPLCLDTKTLIAIVTSLPFLHTLCLEEQSTVPPTLPLSSLVELAPRCPRLERLTLYMDTFLCPPCTTEEHHFEPFKALKILSVGTSPFRSSLKAVTAFLIGVLPRHCNLHHTFDYDNDDELASVNSERWFRAAEILSRATNISTVE</sequence>
<evidence type="ECO:0000313" key="1">
    <source>
        <dbReference type="EMBL" id="KAF9490980.1"/>
    </source>
</evidence>
<reference evidence="1" key="1">
    <citation type="submission" date="2020-11" db="EMBL/GenBank/DDBJ databases">
        <authorList>
            <consortium name="DOE Joint Genome Institute"/>
            <person name="Ahrendt S."/>
            <person name="Riley R."/>
            <person name="Andreopoulos W."/>
            <person name="Labutti K."/>
            <person name="Pangilinan J."/>
            <person name="Ruiz-Duenas F.J."/>
            <person name="Barrasa J.M."/>
            <person name="Sanchez-Garcia M."/>
            <person name="Camarero S."/>
            <person name="Miyauchi S."/>
            <person name="Serrano A."/>
            <person name="Linde D."/>
            <person name="Babiker R."/>
            <person name="Drula E."/>
            <person name="Ayuso-Fernandez I."/>
            <person name="Pacheco R."/>
            <person name="Padilla G."/>
            <person name="Ferreira P."/>
            <person name="Barriuso J."/>
            <person name="Kellner H."/>
            <person name="Castanera R."/>
            <person name="Alfaro M."/>
            <person name="Ramirez L."/>
            <person name="Pisabarro A.G."/>
            <person name="Kuo A."/>
            <person name="Tritt A."/>
            <person name="Lipzen A."/>
            <person name="He G."/>
            <person name="Yan M."/>
            <person name="Ng V."/>
            <person name="Cullen D."/>
            <person name="Martin F."/>
            <person name="Rosso M.-N."/>
            <person name="Henrissat B."/>
            <person name="Hibbett D."/>
            <person name="Martinez A.T."/>
            <person name="Grigoriev I.V."/>
        </authorList>
    </citation>
    <scope>NUCLEOTIDE SEQUENCE</scope>
    <source>
        <strain evidence="1">ATCC 90797</strain>
    </source>
</reference>
<dbReference type="InterPro" id="IPR032675">
    <property type="entry name" value="LRR_dom_sf"/>
</dbReference>
<organism evidence="1 2">
    <name type="scientific">Pleurotus eryngii</name>
    <name type="common">Boletus of the steppes</name>
    <dbReference type="NCBI Taxonomy" id="5323"/>
    <lineage>
        <taxon>Eukaryota</taxon>
        <taxon>Fungi</taxon>
        <taxon>Dikarya</taxon>
        <taxon>Basidiomycota</taxon>
        <taxon>Agaricomycotina</taxon>
        <taxon>Agaricomycetes</taxon>
        <taxon>Agaricomycetidae</taxon>
        <taxon>Agaricales</taxon>
        <taxon>Pleurotineae</taxon>
        <taxon>Pleurotaceae</taxon>
        <taxon>Pleurotus</taxon>
    </lineage>
</organism>
<evidence type="ECO:0000313" key="2">
    <source>
        <dbReference type="Proteomes" id="UP000807025"/>
    </source>
</evidence>
<dbReference type="Gene3D" id="3.80.10.10">
    <property type="entry name" value="Ribonuclease Inhibitor"/>
    <property type="match status" value="1"/>
</dbReference>
<name>A0A9P5ZQQ8_PLEER</name>
<protein>
    <recommendedName>
        <fullName evidence="3">F-box domain-containing protein</fullName>
    </recommendedName>
</protein>
<dbReference type="SUPFAM" id="SSF52047">
    <property type="entry name" value="RNI-like"/>
    <property type="match status" value="1"/>
</dbReference>
<comment type="caution">
    <text evidence="1">The sequence shown here is derived from an EMBL/GenBank/DDBJ whole genome shotgun (WGS) entry which is preliminary data.</text>
</comment>
<dbReference type="EMBL" id="MU154629">
    <property type="protein sequence ID" value="KAF9490980.1"/>
    <property type="molecule type" value="Genomic_DNA"/>
</dbReference>
<gene>
    <name evidence="1" type="ORF">BDN71DRAFT_1592567</name>
</gene>
<keyword evidence="2" id="KW-1185">Reference proteome</keyword>
<evidence type="ECO:0008006" key="3">
    <source>
        <dbReference type="Google" id="ProtNLM"/>
    </source>
</evidence>
<dbReference type="OrthoDB" id="2931389at2759"/>
<accession>A0A9P5ZQQ8</accession>
<dbReference type="Proteomes" id="UP000807025">
    <property type="component" value="Unassembled WGS sequence"/>
</dbReference>